<reference evidence="1 2" key="1">
    <citation type="journal article" date="2019" name="Nat. Med.">
        <title>A library of human gut bacterial isolates paired with longitudinal multiomics data enables mechanistic microbiome research.</title>
        <authorList>
            <person name="Poyet M."/>
            <person name="Groussin M."/>
            <person name="Gibbons S.M."/>
            <person name="Avila-Pacheco J."/>
            <person name="Jiang X."/>
            <person name="Kearney S.M."/>
            <person name="Perrotta A.R."/>
            <person name="Berdy B."/>
            <person name="Zhao S."/>
            <person name="Lieberman T.D."/>
            <person name="Swanson P.K."/>
            <person name="Smith M."/>
            <person name="Roesemann S."/>
            <person name="Alexander J.E."/>
            <person name="Rich S.A."/>
            <person name="Livny J."/>
            <person name="Vlamakis H."/>
            <person name="Clish C."/>
            <person name="Bullock K."/>
            <person name="Deik A."/>
            <person name="Scott J."/>
            <person name="Pierce K.A."/>
            <person name="Xavier R.J."/>
            <person name="Alm E.J."/>
        </authorList>
    </citation>
    <scope>NUCLEOTIDE SEQUENCE [LARGE SCALE GENOMIC DNA]</scope>
    <source>
        <strain evidence="1 2">BIOML-A62</strain>
    </source>
</reference>
<dbReference type="InterPro" id="IPR036188">
    <property type="entry name" value="FAD/NAD-bd_sf"/>
</dbReference>
<dbReference type="Proteomes" id="UP000487596">
    <property type="component" value="Unassembled WGS sequence"/>
</dbReference>
<evidence type="ECO:0000313" key="1">
    <source>
        <dbReference type="EMBL" id="KAB6133723.1"/>
    </source>
</evidence>
<accession>A0A6A2RX76</accession>
<proteinExistence type="predicted"/>
<dbReference type="AlphaFoldDB" id="A0A6A2RX76"/>
<comment type="caution">
    <text evidence="1">The sequence shown here is derived from an EMBL/GenBank/DDBJ whole genome shotgun (WGS) entry which is preliminary data.</text>
</comment>
<evidence type="ECO:0000313" key="2">
    <source>
        <dbReference type="Proteomes" id="UP000487596"/>
    </source>
</evidence>
<gene>
    <name evidence="1" type="ORF">GA424_20195</name>
</gene>
<name>A0A6A2RX76_9BACE</name>
<sequence length="329" mass="38754">MKIRNNRLINKVLNVYCHKFCDEKEHLELRYAGYQDLQDQLANDYVYELLASGKPVMVSKFGSVELSNLVSRHIDQTTGLTRNVIYDFLHYKNVAIDYKGWLRNLCSNAGFFPYDLDLGLRWYHLMMQDIKEVDVLGSYIYEEKYVAQSMNCLKRVNIDGYFSPFRWNNPWSKVLKGKKVLVVHPFVESIKYQYENNREHLFENPDVLPEFKELILVKAVQTQADAKDSRFKDWFEALQYMKDEIDKCDYDIALIGCGAYGMCLAAHVKRQGKQAVHLASMTQMLFGVYGKRWLDSEPEYRKYINKYWIRPDKNEIPQGADRVEGGCYW</sequence>
<dbReference type="SUPFAM" id="SSF51905">
    <property type="entry name" value="FAD/NAD(P)-binding domain"/>
    <property type="match status" value="1"/>
</dbReference>
<protein>
    <submittedName>
        <fullName evidence="1">Uncharacterized protein</fullName>
    </submittedName>
</protein>
<organism evidence="1 2">
    <name type="scientific">Bacteroides xylanisolvens</name>
    <dbReference type="NCBI Taxonomy" id="371601"/>
    <lineage>
        <taxon>Bacteria</taxon>
        <taxon>Pseudomonadati</taxon>
        <taxon>Bacteroidota</taxon>
        <taxon>Bacteroidia</taxon>
        <taxon>Bacteroidales</taxon>
        <taxon>Bacteroidaceae</taxon>
        <taxon>Bacteroides</taxon>
    </lineage>
</organism>
<dbReference type="RefSeq" id="WP_151921577.1">
    <property type="nucleotide sequence ID" value="NZ_JBDORN010000002.1"/>
</dbReference>
<dbReference type="EMBL" id="WDEH01000042">
    <property type="protein sequence ID" value="KAB6133723.1"/>
    <property type="molecule type" value="Genomic_DNA"/>
</dbReference>